<evidence type="ECO:0000313" key="3">
    <source>
        <dbReference type="Proteomes" id="UP001586593"/>
    </source>
</evidence>
<keyword evidence="3" id="KW-1185">Reference proteome</keyword>
<comment type="caution">
    <text evidence="2">The sequence shown here is derived from an EMBL/GenBank/DDBJ whole genome shotgun (WGS) entry which is preliminary data.</text>
</comment>
<feature type="compositionally biased region" description="Basic and acidic residues" evidence="1">
    <location>
        <begin position="26"/>
        <end position="38"/>
    </location>
</feature>
<sequence>MSTRRRTHVFGEEADWPMGNANVGGRRNEDERTARGGRDGGVGSRVGPSSDEGVVTTSMRPAHRPRPPQRRRLVGRVAVAATRVQHRLSCRSSEEQGAETQRGEDAGAELQRSGPRGGLERTHPSSGHSPPPMHASLCGDAPIDTHACVPLWRCGSTGPKRPEEVGGERTERVGLHRFSPCRSSCPAPPS</sequence>
<evidence type="ECO:0000313" key="2">
    <source>
        <dbReference type="EMBL" id="KAL1835292.1"/>
    </source>
</evidence>
<dbReference type="Proteomes" id="UP001586593">
    <property type="component" value="Unassembled WGS sequence"/>
</dbReference>
<proteinExistence type="predicted"/>
<protein>
    <submittedName>
        <fullName evidence="2">Uncharacterized protein</fullName>
    </submittedName>
</protein>
<accession>A0ABR3V119</accession>
<feature type="region of interest" description="Disordered" evidence="1">
    <location>
        <begin position="1"/>
        <end position="73"/>
    </location>
</feature>
<gene>
    <name evidence="2" type="ORF">VTK73DRAFT_5821</name>
</gene>
<dbReference type="EMBL" id="JAZHXJ010003259">
    <property type="protein sequence ID" value="KAL1835292.1"/>
    <property type="molecule type" value="Genomic_DNA"/>
</dbReference>
<feature type="compositionally biased region" description="Basic residues" evidence="1">
    <location>
        <begin position="61"/>
        <end position="73"/>
    </location>
</feature>
<feature type="compositionally biased region" description="Basic and acidic residues" evidence="1">
    <location>
        <begin position="160"/>
        <end position="174"/>
    </location>
</feature>
<name>A0ABR3V119_9PEZI</name>
<evidence type="ECO:0000256" key="1">
    <source>
        <dbReference type="SAM" id="MobiDB-lite"/>
    </source>
</evidence>
<feature type="region of interest" description="Disordered" evidence="1">
    <location>
        <begin position="85"/>
        <end position="190"/>
    </location>
</feature>
<reference evidence="2 3" key="1">
    <citation type="journal article" date="2024" name="Commun. Biol.">
        <title>Comparative genomic analysis of thermophilic fungi reveals convergent evolutionary adaptations and gene losses.</title>
        <authorList>
            <person name="Steindorff A.S."/>
            <person name="Aguilar-Pontes M.V."/>
            <person name="Robinson A.J."/>
            <person name="Andreopoulos B."/>
            <person name="LaButti K."/>
            <person name="Kuo A."/>
            <person name="Mondo S."/>
            <person name="Riley R."/>
            <person name="Otillar R."/>
            <person name="Haridas S."/>
            <person name="Lipzen A."/>
            <person name="Grimwood J."/>
            <person name="Schmutz J."/>
            <person name="Clum A."/>
            <person name="Reid I.D."/>
            <person name="Moisan M.C."/>
            <person name="Butler G."/>
            <person name="Nguyen T.T.M."/>
            <person name="Dewar K."/>
            <person name="Conant G."/>
            <person name="Drula E."/>
            <person name="Henrissat B."/>
            <person name="Hansel C."/>
            <person name="Singer S."/>
            <person name="Hutchinson M.I."/>
            <person name="de Vries R.P."/>
            <person name="Natvig D.O."/>
            <person name="Powell A.J."/>
            <person name="Tsang A."/>
            <person name="Grigoriev I.V."/>
        </authorList>
    </citation>
    <scope>NUCLEOTIDE SEQUENCE [LARGE SCALE GENOMIC DNA]</scope>
    <source>
        <strain evidence="2 3">ATCC 24622</strain>
    </source>
</reference>
<feature type="compositionally biased region" description="Low complexity" evidence="1">
    <location>
        <begin position="180"/>
        <end position="190"/>
    </location>
</feature>
<organism evidence="2 3">
    <name type="scientific">Phialemonium thermophilum</name>
    <dbReference type="NCBI Taxonomy" id="223376"/>
    <lineage>
        <taxon>Eukaryota</taxon>
        <taxon>Fungi</taxon>
        <taxon>Dikarya</taxon>
        <taxon>Ascomycota</taxon>
        <taxon>Pezizomycotina</taxon>
        <taxon>Sordariomycetes</taxon>
        <taxon>Sordariomycetidae</taxon>
        <taxon>Cephalothecales</taxon>
        <taxon>Cephalothecaceae</taxon>
        <taxon>Phialemonium</taxon>
    </lineage>
</organism>